<dbReference type="EC" id="4.1.1.28" evidence="8"/>
<proteinExistence type="inferred from homology"/>
<dbReference type="InterPro" id="IPR010977">
    <property type="entry name" value="Aromatic_deC"/>
</dbReference>
<evidence type="ECO:0000313" key="13">
    <source>
        <dbReference type="EMBL" id="MBY07223.1"/>
    </source>
</evidence>
<evidence type="ECO:0000256" key="6">
    <source>
        <dbReference type="ARBA" id="ARBA00022898"/>
    </source>
</evidence>
<comment type="cofactor">
    <cofactor evidence="1 11 12">
        <name>pyridoxal 5'-phosphate</name>
        <dbReference type="ChEBI" id="CHEBI:597326"/>
    </cofactor>
</comment>
<dbReference type="GO" id="GO:0019752">
    <property type="term" value="P:carboxylic acid metabolic process"/>
    <property type="evidence" value="ECO:0007669"/>
    <property type="project" value="InterPro"/>
</dbReference>
<name>A0A2R5LCH6_9ACAR</name>
<evidence type="ECO:0000256" key="2">
    <source>
        <dbReference type="ARBA" id="ARBA00009533"/>
    </source>
</evidence>
<reference evidence="13" key="1">
    <citation type="submission" date="2018-03" db="EMBL/GenBank/DDBJ databases">
        <title>The relapsing fever spirochete Borrelia turicatae persists in the highly oxidative environment of its soft-bodied tick vector.</title>
        <authorList>
            <person name="Bourret T.J."/>
            <person name="Boyle W.K."/>
            <person name="Valenzuela J.G."/>
            <person name="Oliveira F."/>
            <person name="Lopez J.E."/>
        </authorList>
    </citation>
    <scope>NUCLEOTIDE SEQUENCE</scope>
    <source>
        <strain evidence="13">Kansas strain/isolate</strain>
        <tissue evidence="13">Salivary glands</tissue>
    </source>
</reference>
<dbReference type="InterPro" id="IPR002129">
    <property type="entry name" value="PyrdxlP-dep_de-COase"/>
</dbReference>
<dbReference type="PROSITE" id="PS00392">
    <property type="entry name" value="DDC_GAD_HDC_YDC"/>
    <property type="match status" value="1"/>
</dbReference>
<dbReference type="GO" id="GO:0006520">
    <property type="term" value="P:amino acid metabolic process"/>
    <property type="evidence" value="ECO:0007669"/>
    <property type="project" value="InterPro"/>
</dbReference>
<accession>A0A2R5LCH6</accession>
<evidence type="ECO:0000256" key="8">
    <source>
        <dbReference type="ARBA" id="ARBA00038886"/>
    </source>
</evidence>
<dbReference type="Gene3D" id="3.40.640.10">
    <property type="entry name" value="Type I PLP-dependent aspartate aminotransferase-like (Major domain)"/>
    <property type="match status" value="1"/>
</dbReference>
<evidence type="ECO:0000256" key="12">
    <source>
        <dbReference type="RuleBase" id="RU000382"/>
    </source>
</evidence>
<dbReference type="FunFam" id="3.40.640.10:FF:000025">
    <property type="entry name" value="Histidine decarboxylase"/>
    <property type="match status" value="1"/>
</dbReference>
<dbReference type="CDD" id="cd06450">
    <property type="entry name" value="DOPA_deC_like"/>
    <property type="match status" value="1"/>
</dbReference>
<dbReference type="GO" id="GO:0004058">
    <property type="term" value="F:aromatic-L-amino-acid decarboxylase activity"/>
    <property type="evidence" value="ECO:0007669"/>
    <property type="project" value="UniProtKB-EC"/>
</dbReference>
<dbReference type="GO" id="GO:0005737">
    <property type="term" value="C:cytoplasm"/>
    <property type="evidence" value="ECO:0007669"/>
    <property type="project" value="TreeGrafter"/>
</dbReference>
<dbReference type="InterPro" id="IPR015424">
    <property type="entry name" value="PyrdxlP-dep_Trfase"/>
</dbReference>
<dbReference type="PANTHER" id="PTHR11999:SF167">
    <property type="entry name" value="AROMATIC-L-AMINO-ACID DECARBOXYLASE"/>
    <property type="match status" value="1"/>
</dbReference>
<sequence>MDDEQFRAAGHQLVDFAVSYWQGIRDRPVLPDVTPGFMASLLPTEPPTHPEKWQDIFDDIERVIMPGMTHWQSPNFFAYFPTGQSPPSILADILSSTLATVGFSWVASPASTELEMVVVDWLGKAIQLPEQFLFSTPGIRGGGVIQSTASECTLTAVLAAKTKMTSRVIERNPSLTPSQVWDKLVVYASSQAHSSVERAALLASVRFHVLNTDDNLSVRGSALREVIREDREMGYIPMAMVATLGTTNSCAFDNLREIGPVCETEGIWLHVDAAYAGSAFICPEFRHYMDGVELVSSFGLNPHKWLLVNVDCSVVWFRDRTDIEEAFKVNPLYLKHENQGGKVPDYRHWTIPLGRRFRSLKLWFVFRCYGIIGLQNFIRQQVELAKEFERYVKQDSRFEVVFPVVMGLVCFRYKGSNRENEALLQILQERRNIYLTPTKLRGTFVLRFAICSRMTNSSDVFNAWNEICDAFEILKSTKPAIFRKNHYKREESVDTGPHGLVKRMPLQGETSHYINNRSYKSRLTEKYYQLKEWMFKN</sequence>
<keyword evidence="5" id="KW-0210">Decarboxylase</keyword>
<evidence type="ECO:0000256" key="7">
    <source>
        <dbReference type="ARBA" id="ARBA00023239"/>
    </source>
</evidence>
<dbReference type="InterPro" id="IPR015421">
    <property type="entry name" value="PyrdxlP-dep_Trfase_major"/>
</dbReference>
<keyword evidence="4" id="KW-0127">Catecholamine biosynthesis</keyword>
<dbReference type="GO" id="GO:0030170">
    <property type="term" value="F:pyridoxal phosphate binding"/>
    <property type="evidence" value="ECO:0007669"/>
    <property type="project" value="InterPro"/>
</dbReference>
<dbReference type="Gene3D" id="1.20.1340.10">
    <property type="entry name" value="dopa decarboxylase, N-terminal domain"/>
    <property type="match status" value="1"/>
</dbReference>
<keyword evidence="7 12" id="KW-0456">Lyase</keyword>
<keyword evidence="6 11" id="KW-0663">Pyridoxal phosphate</keyword>
<dbReference type="InterPro" id="IPR021115">
    <property type="entry name" value="Pyridoxal-P_BS"/>
</dbReference>
<evidence type="ECO:0000256" key="9">
    <source>
        <dbReference type="ARBA" id="ARBA00040968"/>
    </source>
</evidence>
<dbReference type="GO" id="GO:0042427">
    <property type="term" value="P:serotonin biosynthetic process"/>
    <property type="evidence" value="ECO:0007669"/>
    <property type="project" value="TreeGrafter"/>
</dbReference>
<dbReference type="Gene3D" id="3.90.1150.10">
    <property type="entry name" value="Aspartate Aminotransferase, domain 1"/>
    <property type="match status" value="1"/>
</dbReference>
<dbReference type="PRINTS" id="PR00800">
    <property type="entry name" value="YHDCRBOXLASE"/>
</dbReference>
<dbReference type="Pfam" id="PF00282">
    <property type="entry name" value="Pyridoxal_deC"/>
    <property type="match status" value="1"/>
</dbReference>
<evidence type="ECO:0000256" key="4">
    <source>
        <dbReference type="ARBA" id="ARBA00022584"/>
    </source>
</evidence>
<evidence type="ECO:0000256" key="11">
    <source>
        <dbReference type="PIRSR" id="PIRSR602129-50"/>
    </source>
</evidence>
<comment type="subunit">
    <text evidence="3">Homodimer.</text>
</comment>
<dbReference type="SUPFAM" id="SSF53383">
    <property type="entry name" value="PLP-dependent transferases"/>
    <property type="match status" value="1"/>
</dbReference>
<dbReference type="FunFam" id="1.20.1340.10:FF:000001">
    <property type="entry name" value="Histidine decarboxylase"/>
    <property type="match status" value="1"/>
</dbReference>
<dbReference type="InterPro" id="IPR015422">
    <property type="entry name" value="PyrdxlP-dep_Trfase_small"/>
</dbReference>
<evidence type="ECO:0000256" key="5">
    <source>
        <dbReference type="ARBA" id="ARBA00022793"/>
    </source>
</evidence>
<feature type="modified residue" description="N6-(pyridoxal phosphate)lysine" evidence="11">
    <location>
        <position position="304"/>
    </location>
</feature>
<dbReference type="PANTHER" id="PTHR11999">
    <property type="entry name" value="GROUP II PYRIDOXAL-5-PHOSPHATE DECARBOXYLASE"/>
    <property type="match status" value="1"/>
</dbReference>
<organism evidence="13">
    <name type="scientific">Ornithodoros turicata</name>
    <dbReference type="NCBI Taxonomy" id="34597"/>
    <lineage>
        <taxon>Eukaryota</taxon>
        <taxon>Metazoa</taxon>
        <taxon>Ecdysozoa</taxon>
        <taxon>Arthropoda</taxon>
        <taxon>Chelicerata</taxon>
        <taxon>Arachnida</taxon>
        <taxon>Acari</taxon>
        <taxon>Parasitiformes</taxon>
        <taxon>Ixodida</taxon>
        <taxon>Ixodoidea</taxon>
        <taxon>Argasidae</taxon>
        <taxon>Ornithodorinae</taxon>
        <taxon>Ornithodoros</taxon>
    </lineage>
</organism>
<evidence type="ECO:0000256" key="3">
    <source>
        <dbReference type="ARBA" id="ARBA00011738"/>
    </source>
</evidence>
<evidence type="ECO:0000256" key="10">
    <source>
        <dbReference type="ARBA" id="ARBA00041275"/>
    </source>
</evidence>
<dbReference type="GO" id="GO:0042423">
    <property type="term" value="P:catecholamine biosynthetic process"/>
    <property type="evidence" value="ECO:0007669"/>
    <property type="project" value="UniProtKB-KW"/>
</dbReference>
<dbReference type="AlphaFoldDB" id="A0A2R5LCH6"/>
<protein>
    <recommendedName>
        <fullName evidence="9">Aromatic-L-amino-acid decarboxylase</fullName>
        <ecNumber evidence="8">4.1.1.28</ecNumber>
    </recommendedName>
    <alternativeName>
        <fullName evidence="10">DOPA decarboxylase</fullName>
    </alternativeName>
</protein>
<dbReference type="EMBL" id="GGLE01003097">
    <property type="protein sequence ID" value="MBY07223.1"/>
    <property type="molecule type" value="Transcribed_RNA"/>
</dbReference>
<evidence type="ECO:0000256" key="1">
    <source>
        <dbReference type="ARBA" id="ARBA00001933"/>
    </source>
</evidence>
<comment type="similarity">
    <text evidence="2 12">Belongs to the group II decarboxylase family.</text>
</comment>